<dbReference type="Proteomes" id="UP000515158">
    <property type="component" value="Unplaced"/>
</dbReference>
<dbReference type="KEGG" id="tpal:117639161"/>
<dbReference type="AlphaFoldDB" id="A0A6P8Y9J4"/>
<dbReference type="RefSeq" id="XP_034230442.1">
    <property type="nucleotide sequence ID" value="XM_034374551.1"/>
</dbReference>
<feature type="region of interest" description="Disordered" evidence="2">
    <location>
        <begin position="213"/>
        <end position="236"/>
    </location>
</feature>
<dbReference type="InterPro" id="IPR024224">
    <property type="entry name" value="DENND6"/>
</dbReference>
<comment type="similarity">
    <text evidence="1">Belongs to the DENND6 family.</text>
</comment>
<name>A0A6P8Y9J4_THRPL</name>
<organism evidence="5">
    <name type="scientific">Thrips palmi</name>
    <name type="common">Melon thrips</name>
    <dbReference type="NCBI Taxonomy" id="161013"/>
    <lineage>
        <taxon>Eukaryota</taxon>
        <taxon>Metazoa</taxon>
        <taxon>Ecdysozoa</taxon>
        <taxon>Arthropoda</taxon>
        <taxon>Hexapoda</taxon>
        <taxon>Insecta</taxon>
        <taxon>Pterygota</taxon>
        <taxon>Neoptera</taxon>
        <taxon>Paraneoptera</taxon>
        <taxon>Thysanoptera</taxon>
        <taxon>Terebrantia</taxon>
        <taxon>Thripoidea</taxon>
        <taxon>Thripidae</taxon>
        <taxon>Thrips</taxon>
    </lineage>
</organism>
<gene>
    <name evidence="5" type="primary">LOC117639161</name>
</gene>
<keyword evidence="4" id="KW-1185">Reference proteome</keyword>
<dbReference type="Gene3D" id="3.40.50.11500">
    <property type="match status" value="1"/>
</dbReference>
<dbReference type="InterPro" id="IPR043153">
    <property type="entry name" value="DENN_C"/>
</dbReference>
<evidence type="ECO:0000313" key="5">
    <source>
        <dbReference type="RefSeq" id="XP_034230442.1"/>
    </source>
</evidence>
<evidence type="ECO:0000259" key="3">
    <source>
        <dbReference type="PROSITE" id="PS50211"/>
    </source>
</evidence>
<dbReference type="InterPro" id="IPR018307">
    <property type="entry name" value="ABL9/DENND6_dom"/>
</dbReference>
<evidence type="ECO:0000313" key="4">
    <source>
        <dbReference type="Proteomes" id="UP000515158"/>
    </source>
</evidence>
<dbReference type="OrthoDB" id="10265409at2759"/>
<dbReference type="GeneID" id="117639161"/>
<dbReference type="InParanoid" id="A0A6P8Y9J4"/>
<dbReference type="PANTHER" id="PTHR13677:SF0">
    <property type="entry name" value="LD41638P"/>
    <property type="match status" value="1"/>
</dbReference>
<dbReference type="PROSITE" id="PS50211">
    <property type="entry name" value="DENN"/>
    <property type="match status" value="1"/>
</dbReference>
<evidence type="ECO:0000256" key="2">
    <source>
        <dbReference type="SAM" id="MobiDB-lite"/>
    </source>
</evidence>
<proteinExistence type="inferred from homology"/>
<sequence>MAELNNMSTKPGGPSCNFSRDENHASALLPWDRFSSWIHCICIVTFDLELGQAMEVIYPGHVKLSEQEKTNICYLAFPDSNSGCMGDTQFHMRIRQAPGRHPLRPEHRAYNQKCPAYLQIQSGYFYGYVYFRQVKDKTIPRGYFQKSVVIISRLPFVSLFTKVSVLISPEYFNCGEASIEAACSEIDRWPCPVPGETVSLPLLGMIIQTHIPSNNSKTNGHSPNALTPTSEDMPGSISSLSPFPGPNTLPVEMPASLMSVTVLPTPHEVNLFNCFSGVVSHIHLLWELVLTAEPLVVMASLPTTCSDMVQALVSVITPLMYCADFRPYFTIHDSEFKEYTTRAHAPPPVILGVTNPFFAKTLHHWPHIIRICDSPKANSIAAQKHKLKKGTNMKMLDSKPGVYTQYQPFLQKDKAILKKLMKGTENKRPDEVQSALLRRHLLELTQSFMIPLERYMASLMPLHKNISPYKAPPSIRPFNPDDFFAALSTAGPQLTTGIKGDWVGLYKRFFRSPNFSGWFNARYREVTQKLQLLQLEALSDADLKLWVRGKQEVEIVDMVLRIRQRLQAPPDSEPVLGESTRERLEMRLSDLVTSLPEDLRIVLKAS</sequence>
<protein>
    <submittedName>
        <fullName evidence="5">Protein DENND6A</fullName>
    </submittedName>
</protein>
<dbReference type="GO" id="GO:0005085">
    <property type="term" value="F:guanyl-nucleotide exchange factor activity"/>
    <property type="evidence" value="ECO:0007669"/>
    <property type="project" value="InterPro"/>
</dbReference>
<feature type="domain" description="UDENN" evidence="3">
    <location>
        <begin position="39"/>
        <end position="520"/>
    </location>
</feature>
<reference evidence="5" key="1">
    <citation type="submission" date="2025-08" db="UniProtKB">
        <authorList>
            <consortium name="RefSeq"/>
        </authorList>
    </citation>
    <scope>IDENTIFICATION</scope>
    <source>
        <tissue evidence="5">Total insect</tissue>
    </source>
</reference>
<dbReference type="Pfam" id="PF09794">
    <property type="entry name" value="Avl9"/>
    <property type="match status" value="1"/>
</dbReference>
<dbReference type="InterPro" id="IPR037516">
    <property type="entry name" value="Tripartite_DENN"/>
</dbReference>
<dbReference type="FunCoup" id="A0A6P8Y9J4">
    <property type="interactions" value="1621"/>
</dbReference>
<dbReference type="PANTHER" id="PTHR13677">
    <property type="entry name" value="LD41638P"/>
    <property type="match status" value="1"/>
</dbReference>
<accession>A0A6P8Y9J4</accession>
<evidence type="ECO:0000256" key="1">
    <source>
        <dbReference type="ARBA" id="ARBA00007159"/>
    </source>
</evidence>
<dbReference type="GO" id="GO:0055037">
    <property type="term" value="C:recycling endosome"/>
    <property type="evidence" value="ECO:0007669"/>
    <property type="project" value="TreeGrafter"/>
</dbReference>